<protein>
    <submittedName>
        <fullName evidence="1">Uncharacterized protein</fullName>
    </submittedName>
</protein>
<evidence type="ECO:0000313" key="1">
    <source>
        <dbReference type="EMBL" id="MDR6779516.1"/>
    </source>
</evidence>
<sequence>MAERIKGYNENKDYTGFVCKLARDEDDTYKKLASLGAPFPDGWKLHPEGFVVKEDHKEHMLIQFYDVDSDSELTEEFWINFDDAVEYWA</sequence>
<evidence type="ECO:0000313" key="2">
    <source>
        <dbReference type="Proteomes" id="UP001266807"/>
    </source>
</evidence>
<dbReference type="EMBL" id="JAVDUG010000004">
    <property type="protein sequence ID" value="MDR6779516.1"/>
    <property type="molecule type" value="Genomic_DNA"/>
</dbReference>
<keyword evidence="2" id="KW-1185">Reference proteome</keyword>
<proteinExistence type="predicted"/>
<dbReference type="Proteomes" id="UP001266807">
    <property type="component" value="Unassembled WGS sequence"/>
</dbReference>
<reference evidence="1 2" key="1">
    <citation type="submission" date="2023-07" db="EMBL/GenBank/DDBJ databases">
        <title>Sorghum-associated microbial communities from plants grown in Nebraska, USA.</title>
        <authorList>
            <person name="Schachtman D."/>
        </authorList>
    </citation>
    <scope>NUCLEOTIDE SEQUENCE [LARGE SCALE GENOMIC DNA]</scope>
    <source>
        <strain evidence="1 2">BE143</strain>
    </source>
</reference>
<comment type="caution">
    <text evidence="1">The sequence shown here is derived from an EMBL/GenBank/DDBJ whole genome shotgun (WGS) entry which is preliminary data.</text>
</comment>
<organism evidence="1 2">
    <name type="scientific">Paenibacillus peoriae</name>
    <dbReference type="NCBI Taxonomy" id="59893"/>
    <lineage>
        <taxon>Bacteria</taxon>
        <taxon>Bacillati</taxon>
        <taxon>Bacillota</taxon>
        <taxon>Bacilli</taxon>
        <taxon>Bacillales</taxon>
        <taxon>Paenibacillaceae</taxon>
        <taxon>Paenibacillus</taxon>
    </lineage>
</organism>
<gene>
    <name evidence="1" type="ORF">J2W98_003796</name>
</gene>
<dbReference type="RefSeq" id="WP_068939632.1">
    <property type="nucleotide sequence ID" value="NZ_JAVDUG010000004.1"/>
</dbReference>
<accession>A0ABU1QIQ1</accession>
<name>A0ABU1QIQ1_9BACL</name>